<dbReference type="NCBIfam" id="TIGR00237">
    <property type="entry name" value="xseA"/>
    <property type="match status" value="1"/>
</dbReference>
<dbReference type="InterPro" id="IPR020579">
    <property type="entry name" value="Exonuc_VII_lsu_C"/>
</dbReference>
<accession>A0ABX2ENC5</accession>
<gene>
    <name evidence="5 10" type="primary">xseA</name>
    <name evidence="10" type="ORF">HLB44_23935</name>
</gene>
<dbReference type="InterPro" id="IPR003753">
    <property type="entry name" value="Exonuc_VII_L"/>
</dbReference>
<proteinExistence type="inferred from homology"/>
<organism evidence="10 11">
    <name type="scientific">Pseudaquabacterium terrae</name>
    <dbReference type="NCBI Taxonomy" id="2732868"/>
    <lineage>
        <taxon>Bacteria</taxon>
        <taxon>Pseudomonadati</taxon>
        <taxon>Pseudomonadota</taxon>
        <taxon>Betaproteobacteria</taxon>
        <taxon>Burkholderiales</taxon>
        <taxon>Sphaerotilaceae</taxon>
        <taxon>Pseudaquabacterium</taxon>
    </lineage>
</organism>
<feature type="domain" description="OB-fold nucleic acid binding" evidence="9">
    <location>
        <begin position="12"/>
        <end position="108"/>
    </location>
</feature>
<dbReference type="CDD" id="cd04489">
    <property type="entry name" value="ExoVII_LU_OBF"/>
    <property type="match status" value="1"/>
</dbReference>
<evidence type="ECO:0000256" key="5">
    <source>
        <dbReference type="HAMAP-Rule" id="MF_00378"/>
    </source>
</evidence>
<keyword evidence="4 5" id="KW-0269">Exonuclease</keyword>
<keyword evidence="11" id="KW-1185">Reference proteome</keyword>
<dbReference type="InterPro" id="IPR025824">
    <property type="entry name" value="OB-fold_nuc-bd_dom"/>
</dbReference>
<keyword evidence="1 5" id="KW-0963">Cytoplasm</keyword>
<evidence type="ECO:0000313" key="10">
    <source>
        <dbReference type="EMBL" id="NRF70060.1"/>
    </source>
</evidence>
<keyword evidence="7" id="KW-0175">Coiled coil</keyword>
<comment type="subunit">
    <text evidence="5">Heterooligomer composed of large and small subunits.</text>
</comment>
<protein>
    <recommendedName>
        <fullName evidence="5">Exodeoxyribonuclease 7 large subunit</fullName>
        <ecNumber evidence="5">3.1.11.6</ecNumber>
    </recommendedName>
    <alternativeName>
        <fullName evidence="5">Exodeoxyribonuclease VII large subunit</fullName>
        <shortName evidence="5">Exonuclease VII large subunit</shortName>
    </alternativeName>
</protein>
<sequence length="435" mass="47289">MLNQTPPPARAWSVAALLLAASDALQSRLGSITVRGELTGFTRAASGHCYFTLKDDEGQAAVLRCAMFRRASMLLDFRPADGQQVELRGRIGVYEARGELQCVVESMQRLGAGSLYELFLRSKARLEAAGLFDAARKRPIAAYPARIGVVTSLAAAALHDVLSAIRRRAPHVGVIVYPAPVQGTEAPAQLAEAIRRAGVRAEVETLIVCRGGGSLEDLWAFNEEIVVRAVAASPIPVVCGVGHETDVCLAELAADRRAPTPTAAAEFATPLRDDELQRLAHLERRLREAVQRRLDTQAQRLDRLALRLGRPARLLSLQVGRLQMLQQRGRSALLQTTRLQRRRIDELAQRLAASLRRTVAARHDRLVQVGARLEAADPRQVLARGYAWISDAGGRPVTTAQALQRGQPLLAQWSDGQADLEVSAVRLDRAPDGAG</sequence>
<dbReference type="GO" id="GO:0008855">
    <property type="term" value="F:exodeoxyribonuclease VII activity"/>
    <property type="evidence" value="ECO:0007669"/>
    <property type="project" value="UniProtKB-EC"/>
</dbReference>
<evidence type="ECO:0000256" key="7">
    <source>
        <dbReference type="SAM" id="Coils"/>
    </source>
</evidence>
<dbReference type="Proteomes" id="UP000737171">
    <property type="component" value="Unassembled WGS sequence"/>
</dbReference>
<comment type="caution">
    <text evidence="10">The sequence shown here is derived from an EMBL/GenBank/DDBJ whole genome shotgun (WGS) entry which is preliminary data.</text>
</comment>
<feature type="domain" description="Exonuclease VII large subunit C-terminal" evidence="8">
    <location>
        <begin position="131"/>
        <end position="420"/>
    </location>
</feature>
<comment type="function">
    <text evidence="5">Bidirectionally degrades single-stranded DNA into large acid-insoluble oligonucleotides, which are then degraded further into small acid-soluble oligonucleotides.</text>
</comment>
<feature type="coiled-coil region" evidence="7">
    <location>
        <begin position="272"/>
        <end position="307"/>
    </location>
</feature>
<comment type="similarity">
    <text evidence="5 6">Belongs to the XseA family.</text>
</comment>
<evidence type="ECO:0000259" key="8">
    <source>
        <dbReference type="Pfam" id="PF02601"/>
    </source>
</evidence>
<dbReference type="RefSeq" id="WP_173128189.1">
    <property type="nucleotide sequence ID" value="NZ_JABRWJ010000007.1"/>
</dbReference>
<dbReference type="PANTHER" id="PTHR30008:SF0">
    <property type="entry name" value="EXODEOXYRIBONUCLEASE 7 LARGE SUBUNIT"/>
    <property type="match status" value="1"/>
</dbReference>
<dbReference type="PANTHER" id="PTHR30008">
    <property type="entry name" value="EXODEOXYRIBONUCLEASE 7 LARGE SUBUNIT"/>
    <property type="match status" value="1"/>
</dbReference>
<evidence type="ECO:0000256" key="3">
    <source>
        <dbReference type="ARBA" id="ARBA00022801"/>
    </source>
</evidence>
<evidence type="ECO:0000256" key="1">
    <source>
        <dbReference type="ARBA" id="ARBA00022490"/>
    </source>
</evidence>
<dbReference type="Pfam" id="PF13742">
    <property type="entry name" value="tRNA_anti_2"/>
    <property type="match status" value="1"/>
</dbReference>
<dbReference type="EMBL" id="JABRWJ010000007">
    <property type="protein sequence ID" value="NRF70060.1"/>
    <property type="molecule type" value="Genomic_DNA"/>
</dbReference>
<dbReference type="Pfam" id="PF02601">
    <property type="entry name" value="Exonuc_VII_L"/>
    <property type="match status" value="1"/>
</dbReference>
<keyword evidence="3 5" id="KW-0378">Hydrolase</keyword>
<comment type="subcellular location">
    <subcellularLocation>
        <location evidence="5 6">Cytoplasm</location>
    </subcellularLocation>
</comment>
<evidence type="ECO:0000259" key="9">
    <source>
        <dbReference type="Pfam" id="PF13742"/>
    </source>
</evidence>
<evidence type="ECO:0000256" key="6">
    <source>
        <dbReference type="RuleBase" id="RU004355"/>
    </source>
</evidence>
<evidence type="ECO:0000256" key="2">
    <source>
        <dbReference type="ARBA" id="ARBA00022722"/>
    </source>
</evidence>
<dbReference type="EC" id="3.1.11.6" evidence="5"/>
<comment type="catalytic activity">
    <reaction evidence="5 6">
        <text>Exonucleolytic cleavage in either 5'- to 3'- or 3'- to 5'-direction to yield nucleoside 5'-phosphates.</text>
        <dbReference type="EC" id="3.1.11.6"/>
    </reaction>
</comment>
<evidence type="ECO:0000313" key="11">
    <source>
        <dbReference type="Proteomes" id="UP000737171"/>
    </source>
</evidence>
<dbReference type="HAMAP" id="MF_00378">
    <property type="entry name" value="Exonuc_7_L"/>
    <property type="match status" value="1"/>
</dbReference>
<evidence type="ECO:0000256" key="4">
    <source>
        <dbReference type="ARBA" id="ARBA00022839"/>
    </source>
</evidence>
<keyword evidence="2 5" id="KW-0540">Nuclease</keyword>
<reference evidence="10 11" key="1">
    <citation type="submission" date="2020-05" db="EMBL/GenBank/DDBJ databases">
        <title>Aquincola sp. isolate from soil.</title>
        <authorList>
            <person name="Han J."/>
            <person name="Kim D.-U."/>
        </authorList>
    </citation>
    <scope>NUCLEOTIDE SEQUENCE [LARGE SCALE GENOMIC DNA]</scope>
    <source>
        <strain evidence="10 11">S2</strain>
    </source>
</reference>
<name>A0ABX2ENC5_9BURK</name>